<feature type="domain" description="Fe2OG dioxygenase" evidence="4">
    <location>
        <begin position="170"/>
        <end position="270"/>
    </location>
</feature>
<dbReference type="Pfam" id="PF03171">
    <property type="entry name" value="2OG-FeII_Oxy"/>
    <property type="match status" value="1"/>
</dbReference>
<dbReference type="PROSITE" id="PS51471">
    <property type="entry name" value="FE2OG_OXY"/>
    <property type="match status" value="1"/>
</dbReference>
<gene>
    <name evidence="5" type="ORF">METZ01_LOCUS328660</name>
</gene>
<dbReference type="GO" id="GO:0046872">
    <property type="term" value="F:metal ion binding"/>
    <property type="evidence" value="ECO:0007669"/>
    <property type="project" value="UniProtKB-KW"/>
</dbReference>
<organism evidence="5">
    <name type="scientific">marine metagenome</name>
    <dbReference type="NCBI Taxonomy" id="408172"/>
    <lineage>
        <taxon>unclassified sequences</taxon>
        <taxon>metagenomes</taxon>
        <taxon>ecological metagenomes</taxon>
    </lineage>
</organism>
<protein>
    <recommendedName>
        <fullName evidence="4">Fe2OG dioxygenase domain-containing protein</fullName>
    </recommendedName>
</protein>
<feature type="non-terminal residue" evidence="5">
    <location>
        <position position="1"/>
    </location>
</feature>
<dbReference type="AlphaFoldDB" id="A0A382PRD6"/>
<dbReference type="Gene3D" id="2.60.120.330">
    <property type="entry name" value="B-lactam Antibiotic, Isopenicillin N Synthase, Chain"/>
    <property type="match status" value="1"/>
</dbReference>
<dbReference type="PANTHER" id="PTHR47991">
    <property type="entry name" value="OXOGLUTARATE/IRON-DEPENDENT DIOXYGENASE"/>
    <property type="match status" value="1"/>
</dbReference>
<keyword evidence="2" id="KW-0479">Metal-binding</keyword>
<dbReference type="InterPro" id="IPR027443">
    <property type="entry name" value="IPNS-like_sf"/>
</dbReference>
<dbReference type="InterPro" id="IPR050295">
    <property type="entry name" value="Plant_2OG-oxidoreductases"/>
</dbReference>
<feature type="non-terminal residue" evidence="5">
    <location>
        <position position="326"/>
    </location>
</feature>
<name>A0A382PRD6_9ZZZZ</name>
<evidence type="ECO:0000256" key="3">
    <source>
        <dbReference type="ARBA" id="ARBA00023004"/>
    </source>
</evidence>
<evidence type="ECO:0000256" key="1">
    <source>
        <dbReference type="ARBA" id="ARBA00008056"/>
    </source>
</evidence>
<sequence>VKKINLKRLLDDSNQHDQSTELQRLRDALIKDCYFLLIDHGVSEKVIDEAFGQSKTFHDMKDSDPIKQATHYRYAHGGRGWSPCGEEPAYSANTKATCSAFDICYEIEEIDHEFENFGPNLWPPKMPDFKKSIYDYYLEFSKVENQLANKIEEALVINKGFISKKMTEMSPSGMRLIYYPAVEGIPEDNLFGISAHTDYEVFTLLTQSAEGSQLKHRSGKWHMVDSTRYEIIVMLGDMLEIMTNGKVKATPHRVPPISHDRYSITRFCAIDGHHEISPLKQFINPDKGILYKPVSQQKNIQDGLAQAEANSEAMKKETRIDDRFKN</sequence>
<reference evidence="5" key="1">
    <citation type="submission" date="2018-05" db="EMBL/GenBank/DDBJ databases">
        <authorList>
            <person name="Lanie J.A."/>
            <person name="Ng W.-L."/>
            <person name="Kazmierczak K.M."/>
            <person name="Andrzejewski T.M."/>
            <person name="Davidsen T.M."/>
            <person name="Wayne K.J."/>
            <person name="Tettelin H."/>
            <person name="Glass J.I."/>
            <person name="Rusch D."/>
            <person name="Podicherti R."/>
            <person name="Tsui H.-C.T."/>
            <person name="Winkler M.E."/>
        </authorList>
    </citation>
    <scope>NUCLEOTIDE SEQUENCE</scope>
</reference>
<dbReference type="InterPro" id="IPR026992">
    <property type="entry name" value="DIOX_N"/>
</dbReference>
<dbReference type="InterPro" id="IPR005123">
    <property type="entry name" value="Oxoglu/Fe-dep_dioxygenase_dom"/>
</dbReference>
<dbReference type="SUPFAM" id="SSF51197">
    <property type="entry name" value="Clavaminate synthase-like"/>
    <property type="match status" value="1"/>
</dbReference>
<keyword evidence="3" id="KW-0408">Iron</keyword>
<comment type="similarity">
    <text evidence="1">Belongs to the iron/ascorbate-dependent oxidoreductase family.</text>
</comment>
<evidence type="ECO:0000256" key="2">
    <source>
        <dbReference type="ARBA" id="ARBA00022723"/>
    </source>
</evidence>
<dbReference type="InterPro" id="IPR044861">
    <property type="entry name" value="IPNS-like_FE2OG_OXY"/>
</dbReference>
<evidence type="ECO:0000259" key="4">
    <source>
        <dbReference type="PROSITE" id="PS51471"/>
    </source>
</evidence>
<dbReference type="EMBL" id="UINC01109170">
    <property type="protein sequence ID" value="SVC75806.1"/>
    <property type="molecule type" value="Genomic_DNA"/>
</dbReference>
<accession>A0A382PRD6</accession>
<proteinExistence type="inferred from homology"/>
<evidence type="ECO:0000313" key="5">
    <source>
        <dbReference type="EMBL" id="SVC75806.1"/>
    </source>
</evidence>
<dbReference type="Pfam" id="PF14226">
    <property type="entry name" value="DIOX_N"/>
    <property type="match status" value="1"/>
</dbReference>